<evidence type="ECO:0000259" key="2">
    <source>
        <dbReference type="PROSITE" id="PS50076"/>
    </source>
</evidence>
<dbReference type="InterPro" id="IPR036869">
    <property type="entry name" value="J_dom_sf"/>
</dbReference>
<dbReference type="Pfam" id="PF00226">
    <property type="entry name" value="DnaJ"/>
    <property type="match status" value="1"/>
</dbReference>
<sequence>MREGQLTGSPIFIRIDRGISQFNHDYFAALGVPITVDVNLIRQRYLGIARILHPDVYGLSPQEKEIATQYLAKLVNPAYNVLMQGRDREAYQGIFKLLAKRLMQRVRNIEIKSEIAKQLLLNPNDETYGQLFLNIADCQYSSLDSILEYTAQLSELNLIYILYREGYRFSDPRSTGVLTYKAPQVPAHRSKSNEDDRAIVQTGDETLIQTTPLKLPAKQQLAASISQVQSAVQPHAEPQGSQPPTYNPFQAQIYDHTSDPANQDETLIQEREKLPLNPQLEASFATRIAMAEEYMSQKQWMQALKELRIATQLDDKDSECMALLGVVYHNINQPIMAKISFERALKLNSKEPLALQFMSRLNQGTAKQTDTPKGWFSGLLGIFSPNSKDRKKRS</sequence>
<evidence type="ECO:0000313" key="3">
    <source>
        <dbReference type="EMBL" id="MEE3717266.1"/>
    </source>
</evidence>
<dbReference type="RefSeq" id="WP_330483695.1">
    <property type="nucleotide sequence ID" value="NZ_JAZBJZ010000037.1"/>
</dbReference>
<dbReference type="InterPro" id="IPR001623">
    <property type="entry name" value="DnaJ_domain"/>
</dbReference>
<reference evidence="3" key="1">
    <citation type="submission" date="2024-01" db="EMBL/GenBank/DDBJ databases">
        <title>Bank of Algae and Cyanobacteria of the Azores (BACA) strain genomes.</title>
        <authorList>
            <person name="Luz R."/>
            <person name="Cordeiro R."/>
            <person name="Fonseca A."/>
            <person name="Goncalves V."/>
        </authorList>
    </citation>
    <scope>NUCLEOTIDE SEQUENCE</scope>
    <source>
        <strain evidence="3">BACA0141</strain>
    </source>
</reference>
<accession>A0AAW9PWN8</accession>
<dbReference type="Gene3D" id="1.25.40.10">
    <property type="entry name" value="Tetratricopeptide repeat domain"/>
    <property type="match status" value="1"/>
</dbReference>
<dbReference type="CDD" id="cd06257">
    <property type="entry name" value="DnaJ"/>
    <property type="match status" value="1"/>
</dbReference>
<feature type="compositionally biased region" description="Polar residues" evidence="1">
    <location>
        <begin position="239"/>
        <end position="250"/>
    </location>
</feature>
<dbReference type="SUPFAM" id="SSF46565">
    <property type="entry name" value="Chaperone J-domain"/>
    <property type="match status" value="1"/>
</dbReference>
<dbReference type="InterPro" id="IPR011990">
    <property type="entry name" value="TPR-like_helical_dom_sf"/>
</dbReference>
<evidence type="ECO:0000256" key="1">
    <source>
        <dbReference type="SAM" id="MobiDB-lite"/>
    </source>
</evidence>
<comment type="caution">
    <text evidence="3">The sequence shown here is derived from an EMBL/GenBank/DDBJ whole genome shotgun (WGS) entry which is preliminary data.</text>
</comment>
<name>A0AAW9PWN8_9CYAN</name>
<dbReference type="SMART" id="SM00271">
    <property type="entry name" value="DnaJ"/>
    <property type="match status" value="1"/>
</dbReference>
<keyword evidence="4" id="KW-1185">Reference proteome</keyword>
<proteinExistence type="predicted"/>
<dbReference type="Gene3D" id="1.10.287.110">
    <property type="entry name" value="DnaJ domain"/>
    <property type="match status" value="1"/>
</dbReference>
<dbReference type="AlphaFoldDB" id="A0AAW9PWN8"/>
<protein>
    <submittedName>
        <fullName evidence="3">DnaJ domain-containing protein</fullName>
    </submittedName>
</protein>
<organism evidence="3 4">
    <name type="scientific">Tumidithrix elongata BACA0141</name>
    <dbReference type="NCBI Taxonomy" id="2716417"/>
    <lineage>
        <taxon>Bacteria</taxon>
        <taxon>Bacillati</taxon>
        <taxon>Cyanobacteriota</taxon>
        <taxon>Cyanophyceae</taxon>
        <taxon>Pseudanabaenales</taxon>
        <taxon>Pseudanabaenaceae</taxon>
        <taxon>Tumidithrix</taxon>
        <taxon>Tumidithrix elongata</taxon>
    </lineage>
</organism>
<dbReference type="SMART" id="SM00028">
    <property type="entry name" value="TPR"/>
    <property type="match status" value="2"/>
</dbReference>
<dbReference type="InterPro" id="IPR019734">
    <property type="entry name" value="TPR_rpt"/>
</dbReference>
<feature type="region of interest" description="Disordered" evidence="1">
    <location>
        <begin position="231"/>
        <end position="252"/>
    </location>
</feature>
<dbReference type="Proteomes" id="UP001333818">
    <property type="component" value="Unassembled WGS sequence"/>
</dbReference>
<evidence type="ECO:0000313" key="4">
    <source>
        <dbReference type="Proteomes" id="UP001333818"/>
    </source>
</evidence>
<dbReference type="PROSITE" id="PS50076">
    <property type="entry name" value="DNAJ_2"/>
    <property type="match status" value="1"/>
</dbReference>
<feature type="domain" description="J" evidence="2">
    <location>
        <begin position="25"/>
        <end position="95"/>
    </location>
</feature>
<dbReference type="SUPFAM" id="SSF48452">
    <property type="entry name" value="TPR-like"/>
    <property type="match status" value="1"/>
</dbReference>
<gene>
    <name evidence="3" type="ORF">V2H45_10950</name>
</gene>
<dbReference type="EMBL" id="JAZBJZ010000037">
    <property type="protein sequence ID" value="MEE3717266.1"/>
    <property type="molecule type" value="Genomic_DNA"/>
</dbReference>